<evidence type="ECO:0000256" key="2">
    <source>
        <dbReference type="ARBA" id="ARBA00022670"/>
    </source>
</evidence>
<keyword evidence="2" id="KW-0645">Protease</keyword>
<gene>
    <name evidence="8" type="ORF">GO495_16160</name>
</gene>
<keyword evidence="3 6" id="KW-0732">Signal</keyword>
<name>A0A6N8JA51_9BACT</name>
<evidence type="ECO:0000256" key="5">
    <source>
        <dbReference type="ARBA" id="ARBA00022807"/>
    </source>
</evidence>
<dbReference type="GO" id="GO:0006508">
    <property type="term" value="P:proteolysis"/>
    <property type="evidence" value="ECO:0007669"/>
    <property type="project" value="UniProtKB-KW"/>
</dbReference>
<dbReference type="OrthoDB" id="9807055at2"/>
<dbReference type="PROSITE" id="PS51257">
    <property type="entry name" value="PROKAR_LIPOPROTEIN"/>
    <property type="match status" value="1"/>
</dbReference>
<feature type="signal peptide" evidence="6">
    <location>
        <begin position="1"/>
        <end position="20"/>
    </location>
</feature>
<evidence type="ECO:0000313" key="9">
    <source>
        <dbReference type="Proteomes" id="UP000468388"/>
    </source>
</evidence>
<evidence type="ECO:0000256" key="1">
    <source>
        <dbReference type="ARBA" id="ARBA00007074"/>
    </source>
</evidence>
<dbReference type="PANTHER" id="PTHR47360:SF1">
    <property type="entry name" value="ENDOPEPTIDASE NLPC-RELATED"/>
    <property type="match status" value="1"/>
</dbReference>
<dbReference type="SUPFAM" id="SSF54001">
    <property type="entry name" value="Cysteine proteinases"/>
    <property type="match status" value="1"/>
</dbReference>
<evidence type="ECO:0000256" key="4">
    <source>
        <dbReference type="ARBA" id="ARBA00022801"/>
    </source>
</evidence>
<accession>A0A6N8JA51</accession>
<dbReference type="PANTHER" id="PTHR47360">
    <property type="entry name" value="MUREIN DD-ENDOPEPTIDASE MEPS/MUREIN LD-CARBOXYPEPTIDASE"/>
    <property type="match status" value="1"/>
</dbReference>
<feature type="domain" description="NlpC/P60" evidence="7">
    <location>
        <begin position="81"/>
        <end position="207"/>
    </location>
</feature>
<reference evidence="8 9" key="1">
    <citation type="submission" date="2019-12" db="EMBL/GenBank/DDBJ databases">
        <title>The draft genomic sequence of strain Chitinophaga oryziterrae JCM 16595.</title>
        <authorList>
            <person name="Zhang X."/>
        </authorList>
    </citation>
    <scope>NUCLEOTIDE SEQUENCE [LARGE SCALE GENOMIC DNA]</scope>
    <source>
        <strain evidence="8 9">JCM 16595</strain>
    </source>
</reference>
<comment type="similarity">
    <text evidence="1">Belongs to the peptidase C40 family.</text>
</comment>
<keyword evidence="9" id="KW-1185">Reference proteome</keyword>
<evidence type="ECO:0000256" key="6">
    <source>
        <dbReference type="SAM" id="SignalP"/>
    </source>
</evidence>
<dbReference type="EMBL" id="WRXO01000004">
    <property type="protein sequence ID" value="MVT42127.1"/>
    <property type="molecule type" value="Genomic_DNA"/>
</dbReference>
<dbReference type="Pfam" id="PF00877">
    <property type="entry name" value="NLPC_P60"/>
    <property type="match status" value="1"/>
</dbReference>
<dbReference type="AlphaFoldDB" id="A0A6N8JA51"/>
<organism evidence="8 9">
    <name type="scientific">Chitinophaga oryziterrae</name>
    <dbReference type="NCBI Taxonomy" id="1031224"/>
    <lineage>
        <taxon>Bacteria</taxon>
        <taxon>Pseudomonadati</taxon>
        <taxon>Bacteroidota</taxon>
        <taxon>Chitinophagia</taxon>
        <taxon>Chitinophagales</taxon>
        <taxon>Chitinophagaceae</taxon>
        <taxon>Chitinophaga</taxon>
    </lineage>
</organism>
<dbReference type="InterPro" id="IPR000064">
    <property type="entry name" value="NLP_P60_dom"/>
</dbReference>
<dbReference type="InterPro" id="IPR052062">
    <property type="entry name" value="Murein_DD/LD_carboxypeptidase"/>
</dbReference>
<feature type="chain" id="PRO_5026907130" evidence="6">
    <location>
        <begin position="21"/>
        <end position="207"/>
    </location>
</feature>
<dbReference type="GO" id="GO:0008234">
    <property type="term" value="F:cysteine-type peptidase activity"/>
    <property type="evidence" value="ECO:0007669"/>
    <property type="project" value="UniProtKB-KW"/>
</dbReference>
<dbReference type="Gene3D" id="3.90.1720.10">
    <property type="entry name" value="endopeptidase domain like (from Nostoc punctiforme)"/>
    <property type="match status" value="1"/>
</dbReference>
<keyword evidence="5" id="KW-0788">Thiol protease</keyword>
<keyword evidence="4 8" id="KW-0378">Hydrolase</keyword>
<dbReference type="Proteomes" id="UP000468388">
    <property type="component" value="Unassembled WGS sequence"/>
</dbReference>
<proteinExistence type="inferred from homology"/>
<dbReference type="RefSeq" id="WP_157300757.1">
    <property type="nucleotide sequence ID" value="NZ_BAAAZB010000005.1"/>
</dbReference>
<sequence length="207" mass="23354">MTRKEPLWLALMMCVLMVSACSSLKKTSNSTTNNNQAQFLEGFTTTSNFKASTVKLKIVTSGANIETAELWQFKYAQMLDVPVEKVLNTPLYNFIEDWWATPYRLGGKNKEGIDCSNFTNTLLTTVFRYNSSGTSSQLFQKAKKLSNNQMKEGDLVFFRISQKDVSHVGVYLANDRFVHASTSSGVMISDLNEPYWKKYYAGGGRIE</sequence>
<evidence type="ECO:0000313" key="8">
    <source>
        <dbReference type="EMBL" id="MVT42127.1"/>
    </source>
</evidence>
<comment type="caution">
    <text evidence="8">The sequence shown here is derived from an EMBL/GenBank/DDBJ whole genome shotgun (WGS) entry which is preliminary data.</text>
</comment>
<evidence type="ECO:0000259" key="7">
    <source>
        <dbReference type="PROSITE" id="PS51935"/>
    </source>
</evidence>
<evidence type="ECO:0000256" key="3">
    <source>
        <dbReference type="ARBA" id="ARBA00022729"/>
    </source>
</evidence>
<protein>
    <submittedName>
        <fullName evidence="8">Glycoside hydrolase</fullName>
    </submittedName>
</protein>
<dbReference type="PROSITE" id="PS51935">
    <property type="entry name" value="NLPC_P60"/>
    <property type="match status" value="1"/>
</dbReference>
<dbReference type="InterPro" id="IPR038765">
    <property type="entry name" value="Papain-like_cys_pep_sf"/>
</dbReference>